<keyword evidence="2" id="KW-1185">Reference proteome</keyword>
<dbReference type="OrthoDB" id="9812700at2"/>
<dbReference type="EMBL" id="CP002903">
    <property type="protein sequence ID" value="AEJ61188.1"/>
    <property type="molecule type" value="Genomic_DNA"/>
</dbReference>
<sequence>MLRKRLEQLSVAELQRLANREGVRLPEDAEKDELVDILLDFYEERREERELFTNHPMRIEQRKYEISLDEEIDYGEEEFPFPREYNRTGIYLLLRDPSWAFCYWEIPQTFLVRLKKEEFGGLFLRVHRGTMDGEGFLSEESFVIPVQLQDRSWYINIPVQGAAYRVDLITMEKDREVLLCRSNVVHVPVPQVKPKRPGEVSLNSDILISISALHNREELFFPDGGVDSTSSSSYYGG</sequence>
<evidence type="ECO:0000313" key="1">
    <source>
        <dbReference type="EMBL" id="AEJ61188.1"/>
    </source>
</evidence>
<dbReference type="Pfam" id="PF16258">
    <property type="entry name" value="DUF4912"/>
    <property type="match status" value="1"/>
</dbReference>
<proteinExistence type="predicted"/>
<evidence type="ECO:0000313" key="2">
    <source>
        <dbReference type="Proteomes" id="UP000007254"/>
    </source>
</evidence>
<dbReference type="STRING" id="869211.Spith_0914"/>
<reference evidence="1 2" key="1">
    <citation type="submission" date="2011-06" db="EMBL/GenBank/DDBJ databases">
        <title>The complete genome of Spirochaeta thermophila DSM 6578.</title>
        <authorList>
            <consortium name="US DOE Joint Genome Institute (JGI-PGF)"/>
            <person name="Lucas S."/>
            <person name="Lapidus A."/>
            <person name="Bruce D."/>
            <person name="Goodwin L."/>
            <person name="Pitluck S."/>
            <person name="Peters L."/>
            <person name="Kyrpides N."/>
            <person name="Mavromatis K."/>
            <person name="Ivanova N."/>
            <person name="Mikailova N."/>
            <person name="Pagani I."/>
            <person name="Chertkov O."/>
            <person name="Detter J.C."/>
            <person name="Tapia R."/>
            <person name="Han C."/>
            <person name="Land M."/>
            <person name="Hauser L."/>
            <person name="Markowitz V."/>
            <person name="Cheng J.-F."/>
            <person name="Hugenholtz P."/>
            <person name="Woyke T."/>
            <person name="Wu D."/>
            <person name="Spring S."/>
            <person name="Merkhoffer B."/>
            <person name="Schneider S."/>
            <person name="Klenk H.-P."/>
            <person name="Eisen J.A."/>
        </authorList>
    </citation>
    <scope>NUCLEOTIDE SEQUENCE [LARGE SCALE GENOMIC DNA]</scope>
    <source>
        <strain evidence="2">ATCC 700085 / DSM 6578 / Z-1203</strain>
    </source>
</reference>
<dbReference type="Proteomes" id="UP000007254">
    <property type="component" value="Chromosome"/>
</dbReference>
<gene>
    <name evidence="1" type="ordered locus">Spith_0914</name>
</gene>
<accession>G0GCA3</accession>
<dbReference type="KEGG" id="stq:Spith_0914"/>
<organism evidence="1 2">
    <name type="scientific">Winmispira thermophila (strain ATCC 700085 / DSM 6578 / Z-1203)</name>
    <name type="common">Spirochaeta thermophila</name>
    <dbReference type="NCBI Taxonomy" id="869211"/>
    <lineage>
        <taxon>Bacteria</taxon>
        <taxon>Pseudomonadati</taxon>
        <taxon>Spirochaetota</taxon>
        <taxon>Spirochaetia</taxon>
        <taxon>Winmispirales</taxon>
        <taxon>Winmispiraceae</taxon>
        <taxon>Winmispira</taxon>
    </lineage>
</organism>
<dbReference type="InterPro" id="IPR032585">
    <property type="entry name" value="DUF4912"/>
</dbReference>
<dbReference type="RefSeq" id="WP_014624561.1">
    <property type="nucleotide sequence ID" value="NC_017583.1"/>
</dbReference>
<evidence type="ECO:0008006" key="3">
    <source>
        <dbReference type="Google" id="ProtNLM"/>
    </source>
</evidence>
<dbReference type="AlphaFoldDB" id="G0GCA3"/>
<protein>
    <recommendedName>
        <fullName evidence="3">DUF4912 domain-containing protein</fullName>
    </recommendedName>
</protein>
<dbReference type="HOGENOM" id="CLU_100589_0_0_12"/>
<name>G0GCA3_WINT7</name>